<protein>
    <submittedName>
        <fullName evidence="1">Uncharacterized protein</fullName>
    </submittedName>
</protein>
<comment type="caution">
    <text evidence="1">The sequence shown here is derived from an EMBL/GenBank/DDBJ whole genome shotgun (WGS) entry which is preliminary data.</text>
</comment>
<evidence type="ECO:0000313" key="2">
    <source>
        <dbReference type="Proteomes" id="UP000215788"/>
    </source>
</evidence>
<evidence type="ECO:0000313" key="1">
    <source>
        <dbReference type="EMBL" id="OZY57792.1"/>
    </source>
</evidence>
<reference evidence="1 2" key="1">
    <citation type="submission" date="2017-08" db="EMBL/GenBank/DDBJ databases">
        <title>Genomic and metabolic characterisation of spoilage-associated Pseudomonas species.</title>
        <authorList>
            <person name="Stanborough T."/>
            <person name="Fegan N."/>
            <person name="Powell S.M."/>
            <person name="Singh T."/>
            <person name="Tamplin M.L."/>
            <person name="Chandry P.S."/>
        </authorList>
    </citation>
    <scope>NUCLEOTIDE SEQUENCE [LARGE SCALE GENOMIC DNA]</scope>
    <source>
        <strain evidence="1 2">L1802</strain>
    </source>
</reference>
<name>A0A266N701_9PSED</name>
<dbReference type="EMBL" id="NQKI01000041">
    <property type="protein sequence ID" value="OZY57792.1"/>
    <property type="molecule type" value="Genomic_DNA"/>
</dbReference>
<proteinExistence type="predicted"/>
<accession>A0A266N701</accession>
<dbReference type="Proteomes" id="UP000215788">
    <property type="component" value="Unassembled WGS sequence"/>
</dbReference>
<organism evidence="1 2">
    <name type="scientific">Pseudomonas lundensis</name>
    <dbReference type="NCBI Taxonomy" id="86185"/>
    <lineage>
        <taxon>Bacteria</taxon>
        <taxon>Pseudomonadati</taxon>
        <taxon>Pseudomonadota</taxon>
        <taxon>Gammaproteobacteria</taxon>
        <taxon>Pseudomonadales</taxon>
        <taxon>Pseudomonadaceae</taxon>
        <taxon>Pseudomonas</taxon>
    </lineage>
</organism>
<dbReference type="OrthoDB" id="6937322at2"/>
<dbReference type="RefSeq" id="WP_047296398.1">
    <property type="nucleotide sequence ID" value="NZ_JAAQYG010000011.1"/>
</dbReference>
<gene>
    <name evidence="1" type="ORF">CJF39_19675</name>
</gene>
<sequence length="331" mass="38272">MSSLLKVTHEIKYLDEIKSLFTIDFEGLLTKETYSHPLRSYHLIRSEARCQFLKKGSRCGQEHSRGFAVECKDGQHVLIGNCCAFNHLGLDDDQVKNTFRQLSSVERISIRSHRIGKMLDQRSELLSRIKSALKQLRSLQLDIFKIHKEFPPSVIENLVERWRRDSLQVTWEYQITKRDENAKGRDAFERRWYPHICGFIKGLGLWLDLDAQKYQERLYAFLHEVEALPTKKNLSKADLDSSEAVFRELGAISVIEREISNQQKLLIDFLEPTNLLLTVQLVKNQALRAKNVEAVQRLTSTLLGVRPDHFVATLDQDIKQHYGATGIRIAS</sequence>
<dbReference type="AlphaFoldDB" id="A0A266N701"/>